<sequence length="119" mass="13209">MIWLGSLAKIPFIPVSTFAKFVKCSPEEGGPFRFKVESWSNASVSRARGASSVFPEIHRDLQPAGGNKLTAALKWTIWFTRLETSQILFTSGTLAKAVFLELNGLNFKESRMNKSKGIE</sequence>
<evidence type="ECO:0000313" key="1">
    <source>
        <dbReference type="EMBL" id="PSR52724.1"/>
    </source>
</evidence>
<protein>
    <submittedName>
        <fullName evidence="1">Uncharacterized protein</fullName>
    </submittedName>
</protein>
<organism evidence="1 2">
    <name type="scientific">Adhaeribacter arboris</name>
    <dbReference type="NCBI Taxonomy" id="2072846"/>
    <lineage>
        <taxon>Bacteria</taxon>
        <taxon>Pseudomonadati</taxon>
        <taxon>Bacteroidota</taxon>
        <taxon>Cytophagia</taxon>
        <taxon>Cytophagales</taxon>
        <taxon>Hymenobacteraceae</taxon>
        <taxon>Adhaeribacter</taxon>
    </lineage>
</organism>
<dbReference type="AlphaFoldDB" id="A0A2T2YB44"/>
<proteinExistence type="predicted"/>
<evidence type="ECO:0000313" key="2">
    <source>
        <dbReference type="Proteomes" id="UP000240357"/>
    </source>
</evidence>
<accession>A0A2T2YB44</accession>
<gene>
    <name evidence="1" type="ORF">AHMF7605_03885</name>
</gene>
<comment type="caution">
    <text evidence="1">The sequence shown here is derived from an EMBL/GenBank/DDBJ whole genome shotgun (WGS) entry which is preliminary data.</text>
</comment>
<dbReference type="Proteomes" id="UP000240357">
    <property type="component" value="Unassembled WGS sequence"/>
</dbReference>
<dbReference type="EMBL" id="PYFT01000001">
    <property type="protein sequence ID" value="PSR52724.1"/>
    <property type="molecule type" value="Genomic_DNA"/>
</dbReference>
<name>A0A2T2YB44_9BACT</name>
<reference evidence="1 2" key="1">
    <citation type="submission" date="2018-03" db="EMBL/GenBank/DDBJ databases">
        <title>Adhaeribacter sp. HMF7605 Genome sequencing and assembly.</title>
        <authorList>
            <person name="Kang H."/>
            <person name="Kang J."/>
            <person name="Cha I."/>
            <person name="Kim H."/>
            <person name="Joh K."/>
        </authorList>
    </citation>
    <scope>NUCLEOTIDE SEQUENCE [LARGE SCALE GENOMIC DNA]</scope>
    <source>
        <strain evidence="1 2">HMF7605</strain>
    </source>
</reference>
<keyword evidence="2" id="KW-1185">Reference proteome</keyword>